<feature type="non-terminal residue" evidence="2">
    <location>
        <position position="1"/>
    </location>
</feature>
<proteinExistence type="predicted"/>
<evidence type="ECO:0000313" key="3">
    <source>
        <dbReference type="Proteomes" id="UP000053841"/>
    </source>
</evidence>
<reference evidence="2 3" key="1">
    <citation type="journal article" date="2013" name="PLoS Genet.">
        <title>Comparative genome structure, secondary metabolite, and effector coding capacity across Cochliobolus pathogens.</title>
        <authorList>
            <person name="Condon B.J."/>
            <person name="Leng Y."/>
            <person name="Wu D."/>
            <person name="Bushley K.E."/>
            <person name="Ohm R.A."/>
            <person name="Otillar R."/>
            <person name="Martin J."/>
            <person name="Schackwitz W."/>
            <person name="Grimwood J."/>
            <person name="MohdZainudin N."/>
            <person name="Xue C."/>
            <person name="Wang R."/>
            <person name="Manning V.A."/>
            <person name="Dhillon B."/>
            <person name="Tu Z.J."/>
            <person name="Steffenson B.J."/>
            <person name="Salamov A."/>
            <person name="Sun H."/>
            <person name="Lowry S."/>
            <person name="LaButti K."/>
            <person name="Han J."/>
            <person name="Copeland A."/>
            <person name="Lindquist E."/>
            <person name="Barry K."/>
            <person name="Schmutz J."/>
            <person name="Baker S.E."/>
            <person name="Ciuffetti L.M."/>
            <person name="Grigoriev I.V."/>
            <person name="Zhong S."/>
            <person name="Turgeon B.G."/>
        </authorList>
    </citation>
    <scope>NUCLEOTIDE SEQUENCE [LARGE SCALE GENOMIC DNA]</scope>
    <source>
        <strain evidence="2 3">26-R-13</strain>
    </source>
</reference>
<sequence length="93" mass="10258">QASLSHAPHTDARLRHDPPSSSIVPSVKRVVFSNHHTCHRCAVTCTRLHTWFGTYVPIMAFTRSASTMAFWRSCVNTPDAWYAGAETGEETGG</sequence>
<name>W6YI81_COCC2</name>
<dbReference type="AlphaFoldDB" id="W6YI81"/>
<protein>
    <submittedName>
        <fullName evidence="2">Uncharacterized protein</fullName>
    </submittedName>
</protein>
<gene>
    <name evidence="2" type="ORF">COCCADRAFT_86048</name>
</gene>
<dbReference type="Proteomes" id="UP000053841">
    <property type="component" value="Unassembled WGS sequence"/>
</dbReference>
<feature type="compositionally biased region" description="Basic and acidic residues" evidence="1">
    <location>
        <begin position="8"/>
        <end position="18"/>
    </location>
</feature>
<keyword evidence="3" id="KW-1185">Reference proteome</keyword>
<dbReference type="KEGG" id="bze:COCCADRAFT_86048"/>
<dbReference type="RefSeq" id="XP_007708467.1">
    <property type="nucleotide sequence ID" value="XM_007710277.1"/>
</dbReference>
<dbReference type="GeneID" id="19152068"/>
<evidence type="ECO:0000256" key="1">
    <source>
        <dbReference type="SAM" id="MobiDB-lite"/>
    </source>
</evidence>
<accession>W6YI81</accession>
<organism evidence="2 3">
    <name type="scientific">Cochliobolus carbonum (strain 26-R-13)</name>
    <name type="common">Maize leaf spot fungus</name>
    <name type="synonym">Bipolaris zeicola</name>
    <dbReference type="NCBI Taxonomy" id="930089"/>
    <lineage>
        <taxon>Eukaryota</taxon>
        <taxon>Fungi</taxon>
        <taxon>Dikarya</taxon>
        <taxon>Ascomycota</taxon>
        <taxon>Pezizomycotina</taxon>
        <taxon>Dothideomycetes</taxon>
        <taxon>Pleosporomycetidae</taxon>
        <taxon>Pleosporales</taxon>
        <taxon>Pleosporineae</taxon>
        <taxon>Pleosporaceae</taxon>
        <taxon>Bipolaris</taxon>
    </lineage>
</organism>
<dbReference type="HOGENOM" id="CLU_2405270_0_0_1"/>
<dbReference type="EMBL" id="KI964553">
    <property type="protein sequence ID" value="EUC37215.1"/>
    <property type="molecule type" value="Genomic_DNA"/>
</dbReference>
<evidence type="ECO:0000313" key="2">
    <source>
        <dbReference type="EMBL" id="EUC37215.1"/>
    </source>
</evidence>
<feature type="region of interest" description="Disordered" evidence="1">
    <location>
        <begin position="1"/>
        <end position="22"/>
    </location>
</feature>